<name>A0A4R8FBW5_9RHOB</name>
<dbReference type="InterPro" id="IPR038107">
    <property type="entry name" value="Glycos_transf_N_sf"/>
</dbReference>
<dbReference type="Pfam" id="PF04413">
    <property type="entry name" value="Glycos_transf_N"/>
    <property type="match status" value="1"/>
</dbReference>
<dbReference type="Gene3D" id="3.40.50.11720">
    <property type="entry name" value="3-Deoxy-D-manno-octulosonic-acid transferase, N-terminal domain"/>
    <property type="match status" value="1"/>
</dbReference>
<dbReference type="RefSeq" id="WP_243627631.1">
    <property type="nucleotide sequence ID" value="NZ_SOEB01000027.1"/>
</dbReference>
<evidence type="ECO:0000256" key="9">
    <source>
        <dbReference type="PIRSR" id="PIRSR639901-2"/>
    </source>
</evidence>
<comment type="function">
    <text evidence="1 10">Involved in lipopolysaccharide (LPS) biosynthesis. Catalyzes the transfer of 3-deoxy-D-manno-octulosonate (Kdo) residue(s) from CMP-Kdo to lipid IV(A), the tetraacyldisaccharide-1,4'-bisphosphate precursor of lipid A.</text>
</comment>
<comment type="caution">
    <text evidence="12">The sequence shown here is derived from an EMBL/GenBank/DDBJ whole genome shotgun (WGS) entry which is preliminary data.</text>
</comment>
<dbReference type="EMBL" id="SOEB01000027">
    <property type="protein sequence ID" value="TDX23254.1"/>
    <property type="molecule type" value="Genomic_DNA"/>
</dbReference>
<dbReference type="Gene3D" id="3.40.50.2000">
    <property type="entry name" value="Glycogen Phosphorylase B"/>
    <property type="match status" value="1"/>
</dbReference>
<organism evidence="12 13">
    <name type="scientific">Rhodovulum visakhapatnamense</name>
    <dbReference type="NCBI Taxonomy" id="364297"/>
    <lineage>
        <taxon>Bacteria</taxon>
        <taxon>Pseudomonadati</taxon>
        <taxon>Pseudomonadota</taxon>
        <taxon>Alphaproteobacteria</taxon>
        <taxon>Rhodobacterales</taxon>
        <taxon>Paracoccaceae</taxon>
        <taxon>Rhodovulum</taxon>
    </lineage>
</organism>
<evidence type="ECO:0000259" key="11">
    <source>
        <dbReference type="Pfam" id="PF04413"/>
    </source>
</evidence>
<keyword evidence="10" id="KW-1003">Cell membrane</keyword>
<evidence type="ECO:0000256" key="2">
    <source>
        <dbReference type="ARBA" id="ARBA00004713"/>
    </source>
</evidence>
<comment type="catalytic activity">
    <reaction evidence="7 10">
        <text>lipid IVA (E. coli) + CMP-3-deoxy-beta-D-manno-octulosonate = alpha-Kdo-(2-&gt;6)-lipid IVA (E. coli) + CMP + H(+)</text>
        <dbReference type="Rhea" id="RHEA:28066"/>
        <dbReference type="ChEBI" id="CHEBI:15378"/>
        <dbReference type="ChEBI" id="CHEBI:58603"/>
        <dbReference type="ChEBI" id="CHEBI:60364"/>
        <dbReference type="ChEBI" id="CHEBI:60377"/>
        <dbReference type="ChEBI" id="CHEBI:85987"/>
        <dbReference type="EC" id="2.4.99.12"/>
    </reaction>
</comment>
<keyword evidence="10" id="KW-0472">Membrane</keyword>
<proteinExistence type="inferred from homology"/>
<dbReference type="PANTHER" id="PTHR42755:SF1">
    <property type="entry name" value="3-DEOXY-D-MANNO-OCTULOSONIC ACID TRANSFERASE, MITOCHONDRIAL-RELATED"/>
    <property type="match status" value="1"/>
</dbReference>
<dbReference type="AlphaFoldDB" id="A0A4R8FBW5"/>
<reference evidence="12 13" key="1">
    <citation type="submission" date="2019-03" db="EMBL/GenBank/DDBJ databases">
        <title>Genomic Encyclopedia of Type Strains, Phase IV (KMG-IV): sequencing the most valuable type-strain genomes for metagenomic binning, comparative biology and taxonomic classification.</title>
        <authorList>
            <person name="Goeker M."/>
        </authorList>
    </citation>
    <scope>NUCLEOTIDE SEQUENCE [LARGE SCALE GENOMIC DNA]</scope>
    <source>
        <strain evidence="12 13">JA181</strain>
    </source>
</reference>
<evidence type="ECO:0000256" key="8">
    <source>
        <dbReference type="PIRSR" id="PIRSR639901-1"/>
    </source>
</evidence>
<dbReference type="GO" id="GO:0043842">
    <property type="term" value="F:Kdo transferase activity"/>
    <property type="evidence" value="ECO:0007669"/>
    <property type="project" value="UniProtKB-EC"/>
</dbReference>
<dbReference type="Proteomes" id="UP000295484">
    <property type="component" value="Unassembled WGS sequence"/>
</dbReference>
<sequence length="438" mass="46292">MPPLVRPAPSVALLGYRLVLTLAAPGLALRLLREGARARERLGLAGPRGALEPRAPTVWLHGASNGELASARPLIERLLVRRPDLMLVVTCNTLTGRALVAGWNLPRVAVRLAPYDYVWTLRRFAARWQPRALILIESELWPNRLCEMARQGRPVLVAGARLSARSAARWGRLPGLARRLTGAIRFLSAQDAGSRDRFAALGLPGNRIGPVIDLKAFAPAPAPDPDELARLAPCLPRDRTVLAASTHEGEEAPVLAAFAARYRADPGARLILAPRHPRRAPEIAALIARAGLDHATRSKGETPGPARPVLLADTMGEMALWVALAGTSFVGGSLVPKGGHTPFEPAAGGSAILHGPHVANFADTYAKLDRAGAAIPVTGAEDLAAALAALDGPEQSRRAALAQRTIAALRAEAPGPDTLVDALDRLLTAPDAKDPCHG</sequence>
<dbReference type="UniPathway" id="UPA00958"/>
<feature type="domain" description="3-deoxy-D-manno-octulosonic-acid transferase N-terminal" evidence="11">
    <location>
        <begin position="37"/>
        <end position="216"/>
    </location>
</feature>
<feature type="site" description="Transition state stabilizer" evidence="9">
    <location>
        <position position="215"/>
    </location>
</feature>
<feature type="site" description="Transition state stabilizer" evidence="9">
    <location>
        <position position="137"/>
    </location>
</feature>
<evidence type="ECO:0000256" key="1">
    <source>
        <dbReference type="ARBA" id="ARBA00003394"/>
    </source>
</evidence>
<evidence type="ECO:0000256" key="7">
    <source>
        <dbReference type="ARBA" id="ARBA00049183"/>
    </source>
</evidence>
<evidence type="ECO:0000256" key="3">
    <source>
        <dbReference type="ARBA" id="ARBA00012621"/>
    </source>
</evidence>
<dbReference type="InterPro" id="IPR039901">
    <property type="entry name" value="Kdotransferase"/>
</dbReference>
<dbReference type="GO" id="GO:0009245">
    <property type="term" value="P:lipid A biosynthetic process"/>
    <property type="evidence" value="ECO:0007669"/>
    <property type="project" value="TreeGrafter"/>
</dbReference>
<accession>A0A4R8FBW5</accession>
<feature type="active site" description="Proton acceptor" evidence="8">
    <location>
        <position position="67"/>
    </location>
</feature>
<evidence type="ECO:0000256" key="5">
    <source>
        <dbReference type="ARBA" id="ARBA00022679"/>
    </source>
</evidence>
<comment type="similarity">
    <text evidence="10">Belongs to the glycosyltransferase group 1 family.</text>
</comment>
<evidence type="ECO:0000256" key="10">
    <source>
        <dbReference type="RuleBase" id="RU365103"/>
    </source>
</evidence>
<gene>
    <name evidence="12" type="ORF">EV657_12710</name>
</gene>
<dbReference type="EC" id="2.4.99.12" evidence="3 10"/>
<keyword evidence="10" id="KW-0448">Lipopolysaccharide biosynthesis</keyword>
<dbReference type="GO" id="GO:0005886">
    <property type="term" value="C:plasma membrane"/>
    <property type="evidence" value="ECO:0007669"/>
    <property type="project" value="UniProtKB-SubCell"/>
</dbReference>
<dbReference type="PANTHER" id="PTHR42755">
    <property type="entry name" value="3-DEOXY-MANNO-OCTULOSONATE CYTIDYLYLTRANSFERASE"/>
    <property type="match status" value="1"/>
</dbReference>
<dbReference type="GO" id="GO:0009244">
    <property type="term" value="P:lipopolysaccharide core region biosynthetic process"/>
    <property type="evidence" value="ECO:0007669"/>
    <property type="project" value="UniProtKB-UniRule"/>
</dbReference>
<comment type="pathway">
    <text evidence="2 10">Bacterial outer membrane biogenesis; LPS core biosynthesis.</text>
</comment>
<evidence type="ECO:0000256" key="4">
    <source>
        <dbReference type="ARBA" id="ARBA00019077"/>
    </source>
</evidence>
<dbReference type="InterPro" id="IPR007507">
    <property type="entry name" value="Glycos_transf_N"/>
</dbReference>
<keyword evidence="5 10" id="KW-0808">Transferase</keyword>
<evidence type="ECO:0000256" key="6">
    <source>
        <dbReference type="ARBA" id="ARBA00031445"/>
    </source>
</evidence>
<protein>
    <recommendedName>
        <fullName evidence="4 10">3-deoxy-D-manno-octulosonic acid transferase</fullName>
        <shortName evidence="10">Kdo transferase</shortName>
        <ecNumber evidence="3 10">2.4.99.12</ecNumber>
    </recommendedName>
    <alternativeName>
        <fullName evidence="6 10">Lipid IV(A) 3-deoxy-D-manno-octulosonic acid transferase</fullName>
    </alternativeName>
</protein>
<evidence type="ECO:0000313" key="13">
    <source>
        <dbReference type="Proteomes" id="UP000295484"/>
    </source>
</evidence>
<evidence type="ECO:0000313" key="12">
    <source>
        <dbReference type="EMBL" id="TDX23254.1"/>
    </source>
</evidence>
<comment type="subcellular location">
    <subcellularLocation>
        <location evidence="10">Cell membrane</location>
    </subcellularLocation>
</comment>